<protein>
    <submittedName>
        <fullName evidence="2">NAD(P)-dependent oxidoreductase</fullName>
    </submittedName>
</protein>
<dbReference type="AlphaFoldDB" id="A0AAE7CR56"/>
<evidence type="ECO:0000259" key="1">
    <source>
        <dbReference type="Pfam" id="PF01370"/>
    </source>
</evidence>
<dbReference type="InterPro" id="IPR050177">
    <property type="entry name" value="Lipid_A_modif_metabolic_enz"/>
</dbReference>
<evidence type="ECO:0000313" key="3">
    <source>
        <dbReference type="Proteomes" id="UP000502004"/>
    </source>
</evidence>
<dbReference type="Pfam" id="PF01370">
    <property type="entry name" value="Epimerase"/>
    <property type="match status" value="1"/>
</dbReference>
<name>A0AAE7CR56_9GAMM</name>
<dbReference type="InterPro" id="IPR036291">
    <property type="entry name" value="NAD(P)-bd_dom_sf"/>
</dbReference>
<feature type="domain" description="NAD-dependent epimerase/dehydratase" evidence="1">
    <location>
        <begin position="5"/>
        <end position="206"/>
    </location>
</feature>
<dbReference type="Gene3D" id="3.40.50.720">
    <property type="entry name" value="NAD(P)-binding Rossmann-like Domain"/>
    <property type="match status" value="1"/>
</dbReference>
<dbReference type="Proteomes" id="UP000502004">
    <property type="component" value="Chromosome"/>
</dbReference>
<dbReference type="KEGG" id="aii:E4K63_06500"/>
<dbReference type="CDD" id="cd08946">
    <property type="entry name" value="SDR_e"/>
    <property type="match status" value="1"/>
</dbReference>
<proteinExistence type="predicted"/>
<dbReference type="SUPFAM" id="SSF51735">
    <property type="entry name" value="NAD(P)-binding Rossmann-fold domains"/>
    <property type="match status" value="1"/>
</dbReference>
<dbReference type="EMBL" id="CP038241">
    <property type="protein sequence ID" value="QIV96497.1"/>
    <property type="molecule type" value="Genomic_DNA"/>
</dbReference>
<keyword evidence="3" id="KW-1185">Reference proteome</keyword>
<dbReference type="InterPro" id="IPR001509">
    <property type="entry name" value="Epimerase_deHydtase"/>
</dbReference>
<dbReference type="PANTHER" id="PTHR43245">
    <property type="entry name" value="BIFUNCTIONAL POLYMYXIN RESISTANCE PROTEIN ARNA"/>
    <property type="match status" value="1"/>
</dbReference>
<dbReference type="RefSeq" id="WP_133942354.1">
    <property type="nucleotide sequence ID" value="NZ_CP038241.1"/>
</dbReference>
<evidence type="ECO:0000313" key="2">
    <source>
        <dbReference type="EMBL" id="QIV96497.1"/>
    </source>
</evidence>
<gene>
    <name evidence="2" type="ORF">E4K63_06500</name>
</gene>
<dbReference type="PANTHER" id="PTHR43245:SF13">
    <property type="entry name" value="UDP-D-APIOSE_UDP-D-XYLOSE SYNTHASE 2"/>
    <property type="match status" value="1"/>
</dbReference>
<sequence length="296" mass="34035">MRKKVVVFGGCGFIGTYLIQKLFDEGYNVVAADINQSVHVADEFFVECDILDKQRVFDITEGAFIVYNFAGIANLDDAVETPVETLNLNVMGNLNVLEACRIHNVKRMVYASSAYAMSDKGSFYGISKLTSEKLVEEYYKKYGLEFTIIRYGSVYGERDYRNNYIYNLLKKAYLSNEINHQGDGDEYREYIHAIDVAKLSIEIIQSDKYINQHIILTGVERMKRKELFDMINEMIGGNLRITLRSDGYLNHYKTTPYSFLPTRSKKLVANPYVDMGQGLIDCLEDIERNYGARNYE</sequence>
<accession>A0AAE7CR56</accession>
<organism evidence="2 3">
    <name type="scientific">Allofrancisella inopinata</name>
    <dbReference type="NCBI Taxonomy" id="1085647"/>
    <lineage>
        <taxon>Bacteria</taxon>
        <taxon>Pseudomonadati</taxon>
        <taxon>Pseudomonadota</taxon>
        <taxon>Gammaproteobacteria</taxon>
        <taxon>Thiotrichales</taxon>
        <taxon>Francisellaceae</taxon>
        <taxon>Allofrancisella</taxon>
    </lineage>
</organism>
<reference evidence="2 3" key="1">
    <citation type="submission" date="2019-03" db="EMBL/GenBank/DDBJ databases">
        <title>Complete Genome Sequence of Allofrancisella inopinata Strain SYSU YG23 Isolated from Water-Cooling Systems in China.</title>
        <authorList>
            <person name="Ohrman C."/>
            <person name="Uneklint I."/>
            <person name="Sjodin A."/>
        </authorList>
    </citation>
    <scope>NUCLEOTIDE SEQUENCE [LARGE SCALE GENOMIC DNA]</scope>
    <source>
        <strain evidence="2 3">SYSU YG23</strain>
    </source>
</reference>